<feature type="coiled-coil region" evidence="1">
    <location>
        <begin position="113"/>
        <end position="174"/>
    </location>
</feature>
<dbReference type="HOGENOM" id="CLU_277999_0_0_1"/>
<evidence type="ECO:0000313" key="3">
    <source>
        <dbReference type="EMBL" id="KGO62436.1"/>
    </source>
</evidence>
<sequence length="1139" mass="125979">MASRVNVDSPNLPKQRLSGPFPGPLPSMPTHNATKAQDPRLAGTARQSVDPQSLNPQQGHLNLPANSAFIQKPPAQSSPQVPPLSIPNIAPGPKSTESQSVPNRQGALFISDLVNSLIKVNKSEEEKERLQKEIVSISKNLQRAKQSQQFPSVIAVFQQQLDAAKDELANHVKSIIQHRSLSNQAEDNFNSTLSQLNSQPQLEKIPERVQNLESTIKGMGQGPAQTISGDNPMTGNAEIERVQADMQARDRDIAELKGKLDELQHALKNPNGLEEALGYMNKIANSVALQSKWKSQFTNKISSLEGEVKAADKDLDHKISNVKKMVDTVEEELKVSNQHLETNISVLGGELRTTNERLEGKLSSIESDIRSLSATRHNLNDSASTQISQVETDLEAQRRQATERITAQEGLLASLRTQLQQNLDNGGGRVSSETTPTPHSGVLTRVVSLEKRVQTQADLLNNIKNLHHDVDVIRVTELDTFRRNQESSQNSLRIQHDDTLKKVEDLTRKSEEMTKHQTSLGTDLHQLKGSLPGSFEQLRTDLQSGLDGFETRLAPVSDLAQAVTKCESRIDSLNRAIRSLETRYTNITTGDLVNSMAHAMQQMYPSVDKLSQQLTAHRTEIEARLSALKTDADAFKADTESFKADTNQFKADTQQAQADARNAQASTEGSQAAQVSPEQLQNLTELPILLQQVKDLSDKLAPIERLISEHSDELQKNLELRSDLQNRMTAQDDTIEGIAQKADEHDEEFGTIAESTSRIDPLINKVDDHISQLQEVRQAIGELTRAAAERNTTAPENLDVISTRLEALEGRTKTEDEILDELRTELKNLQHQHTTGGLYLDEVREKLKDLADRNKAEDKNLDKLRTELKDLQHQHTTEDQYLDEVREKLRDLADRNTTEDNDISKLRDQVKVLAGRKPPVSLEKFTEQGDEVKMYIKRLRNAEDIFKALAGGAKISDVLDKLEESINAQKTLESLANGRSFTSTPTATPRTVPTGATLGAYQPVQFSVKGQADSSTPSVSTSTYSAMQARQPSQTPSGPSISHPSPYSGKSAEPRQVQNLKGKRRVSSVVDSDDERNTTESSSVVESSPAPSSSSPGSFTPGSSKKEKKKAKKRTEQAEENPKPPSRPGKKRKRNKQNE</sequence>
<feature type="compositionally biased region" description="Polar residues" evidence="2">
    <location>
        <begin position="45"/>
        <end position="79"/>
    </location>
</feature>
<gene>
    <name evidence="3" type="ORF">PEX2_018430</name>
</gene>
<reference evidence="3 4" key="1">
    <citation type="journal article" date="2015" name="Mol. Plant Microbe Interact.">
        <title>Genome, transcriptome, and functional analyses of Penicillium expansum provide new insights into secondary metabolism and pathogenicity.</title>
        <authorList>
            <person name="Ballester A.R."/>
            <person name="Marcet-Houben M."/>
            <person name="Levin E."/>
            <person name="Sela N."/>
            <person name="Selma-Lazaro C."/>
            <person name="Carmona L."/>
            <person name="Wisniewski M."/>
            <person name="Droby S."/>
            <person name="Gonzalez-Candelas L."/>
            <person name="Gabaldon T."/>
        </authorList>
    </citation>
    <scope>NUCLEOTIDE SEQUENCE [LARGE SCALE GENOMIC DNA]</scope>
    <source>
        <strain evidence="3 4">MD-8</strain>
    </source>
</reference>
<dbReference type="STRING" id="27334.A0A0A2IWD2"/>
<dbReference type="Gene3D" id="1.10.287.1490">
    <property type="match status" value="1"/>
</dbReference>
<dbReference type="PANTHER" id="PTHR45615">
    <property type="entry name" value="MYOSIN HEAVY CHAIN, NON-MUSCLE"/>
    <property type="match status" value="1"/>
</dbReference>
<protein>
    <submittedName>
        <fullName evidence="3">Uncharacterized protein</fullName>
    </submittedName>
</protein>
<feature type="region of interest" description="Disordered" evidence="2">
    <location>
        <begin position="646"/>
        <end position="674"/>
    </location>
</feature>
<feature type="coiled-coil region" evidence="1">
    <location>
        <begin position="805"/>
        <end position="902"/>
    </location>
</feature>
<dbReference type="AlphaFoldDB" id="A0A0A2IWD2"/>
<feature type="coiled-coil region" evidence="1">
    <location>
        <begin position="239"/>
        <end position="266"/>
    </location>
</feature>
<dbReference type="Proteomes" id="UP000030143">
    <property type="component" value="Unassembled WGS sequence"/>
</dbReference>
<evidence type="ECO:0000256" key="1">
    <source>
        <dbReference type="SAM" id="Coils"/>
    </source>
</evidence>
<dbReference type="PhylomeDB" id="A0A0A2IWD2"/>
<dbReference type="GeneID" id="27674537"/>
<dbReference type="SUPFAM" id="SSF58113">
    <property type="entry name" value="Apolipoprotein A-I"/>
    <property type="match status" value="1"/>
</dbReference>
<feature type="compositionally biased region" description="Basic residues" evidence="2">
    <location>
        <begin position="1128"/>
        <end position="1139"/>
    </location>
</feature>
<dbReference type="PANTHER" id="PTHR45615:SF80">
    <property type="entry name" value="GRIP DOMAIN-CONTAINING PROTEIN"/>
    <property type="match status" value="1"/>
</dbReference>
<accession>A0A0A2IWD2</accession>
<feature type="compositionally biased region" description="Low complexity" evidence="2">
    <location>
        <begin position="1014"/>
        <end position="1025"/>
    </location>
</feature>
<keyword evidence="1" id="KW-0175">Coiled coil</keyword>
<feature type="compositionally biased region" description="Low complexity" evidence="2">
    <location>
        <begin position="651"/>
        <end position="665"/>
    </location>
</feature>
<comment type="caution">
    <text evidence="3">The sequence shown here is derived from an EMBL/GenBank/DDBJ whole genome shotgun (WGS) entry which is preliminary data.</text>
</comment>
<feature type="coiled-coil region" evidence="1">
    <location>
        <begin position="355"/>
        <end position="400"/>
    </location>
</feature>
<keyword evidence="4" id="KW-1185">Reference proteome</keyword>
<feature type="region of interest" description="Disordered" evidence="2">
    <location>
        <begin position="1008"/>
        <end position="1139"/>
    </location>
</feature>
<dbReference type="OrthoDB" id="3438382at2759"/>
<dbReference type="VEuPathDB" id="FungiDB:PEXP_064860"/>
<evidence type="ECO:0000256" key="2">
    <source>
        <dbReference type="SAM" id="MobiDB-lite"/>
    </source>
</evidence>
<feature type="region of interest" description="Disordered" evidence="2">
    <location>
        <begin position="1"/>
        <end position="102"/>
    </location>
</feature>
<feature type="compositionally biased region" description="Low complexity" evidence="2">
    <location>
        <begin position="1079"/>
        <end position="1103"/>
    </location>
</feature>
<feature type="compositionally biased region" description="Polar residues" evidence="2">
    <location>
        <begin position="1026"/>
        <end position="1045"/>
    </location>
</feature>
<dbReference type="EMBL" id="JQFZ01000021">
    <property type="protein sequence ID" value="KGO62436.1"/>
    <property type="molecule type" value="Genomic_DNA"/>
</dbReference>
<name>A0A0A2IWD2_PENEN</name>
<organism evidence="3 4">
    <name type="scientific">Penicillium expansum</name>
    <name type="common">Blue mold rot fungus</name>
    <dbReference type="NCBI Taxonomy" id="27334"/>
    <lineage>
        <taxon>Eukaryota</taxon>
        <taxon>Fungi</taxon>
        <taxon>Dikarya</taxon>
        <taxon>Ascomycota</taxon>
        <taxon>Pezizomycotina</taxon>
        <taxon>Eurotiomycetes</taxon>
        <taxon>Eurotiomycetidae</taxon>
        <taxon>Eurotiales</taxon>
        <taxon>Aspergillaceae</taxon>
        <taxon>Penicillium</taxon>
    </lineage>
</organism>
<dbReference type="RefSeq" id="XP_016603005.1">
    <property type="nucleotide sequence ID" value="XM_016739118.1"/>
</dbReference>
<evidence type="ECO:0000313" key="4">
    <source>
        <dbReference type="Proteomes" id="UP000030143"/>
    </source>
</evidence>
<proteinExistence type="predicted"/>